<dbReference type="InterPro" id="IPR036396">
    <property type="entry name" value="Cyt_P450_sf"/>
</dbReference>
<evidence type="ECO:0000256" key="2">
    <source>
        <dbReference type="ARBA" id="ARBA00010617"/>
    </source>
</evidence>
<dbReference type="Gene3D" id="1.10.630.10">
    <property type="entry name" value="Cytochrome P450"/>
    <property type="match status" value="1"/>
</dbReference>
<dbReference type="InterPro" id="IPR002401">
    <property type="entry name" value="Cyt_P450_E_grp-I"/>
</dbReference>
<name>A0A9P4X9L1_9HYPO</name>
<dbReference type="CDD" id="cd11059">
    <property type="entry name" value="CYP_fungal"/>
    <property type="match status" value="1"/>
</dbReference>
<evidence type="ECO:0000256" key="8">
    <source>
        <dbReference type="RuleBase" id="RU000461"/>
    </source>
</evidence>
<gene>
    <name evidence="10" type="ORF">CFAM422_009190</name>
</gene>
<keyword evidence="3 7" id="KW-0349">Heme</keyword>
<dbReference type="InterPro" id="IPR050121">
    <property type="entry name" value="Cytochrome_P450_monoxygenase"/>
</dbReference>
<dbReference type="GO" id="GO:0020037">
    <property type="term" value="F:heme binding"/>
    <property type="evidence" value="ECO:0007669"/>
    <property type="project" value="InterPro"/>
</dbReference>
<dbReference type="PANTHER" id="PTHR24305">
    <property type="entry name" value="CYTOCHROME P450"/>
    <property type="match status" value="1"/>
</dbReference>
<dbReference type="PRINTS" id="PR00463">
    <property type="entry name" value="EP450I"/>
</dbReference>
<keyword evidence="4 7" id="KW-0479">Metal-binding</keyword>
<evidence type="ECO:0000256" key="4">
    <source>
        <dbReference type="ARBA" id="ARBA00022723"/>
    </source>
</evidence>
<dbReference type="GO" id="GO:0005506">
    <property type="term" value="F:iron ion binding"/>
    <property type="evidence" value="ECO:0007669"/>
    <property type="project" value="InterPro"/>
</dbReference>
<comment type="similarity">
    <text evidence="2 8">Belongs to the cytochrome P450 family.</text>
</comment>
<dbReference type="Pfam" id="PF00067">
    <property type="entry name" value="p450"/>
    <property type="match status" value="1"/>
</dbReference>
<keyword evidence="6 7" id="KW-0408">Iron</keyword>
<sequence>MKEVYGVLLAPSYLFGTVAVVGLLYVPGPWYTKWTSLVIKYHWLKGNRARYQHELHLKYGYCAMLFYVFNFAKQNFNFTGPLVRLTLNEVSVTNIEAVKKIYNARETYRKTSWYGDLSVTTENLFNTTRVEVHRRLRRLLSGAMSETSLQIAIPQVQSKVDLAIQRMGEEMESRGAADVIKWFLFMATDIIGELSFGDSFRTLEIGEKSGYTKDLENLGFLGAVRSAFPTLISMAKYLPIPFFTRPLQATRNMIRYSEESIARYRNLLDSDPTSVKWTLFTKVFKDTDKDALTPVELRANASGYIVAGSDSTAVTLTYLVWSVCRNPTVRATLLKELRTLPDDFNASHLRDLSYLNQVIDETLRLYSGIQSSLPRYVPEGGDDVAGCWLPGGTSICAQAYSMHRIPSVFPNPDVFDPSRWASPTRDMKDSFMPFGNGSRICIGLHLARIELRYATARFFLTFPEAKVSTLEGFCDEDMVPKVFFFEEPKAKRCLIQRC</sequence>
<dbReference type="Proteomes" id="UP000801864">
    <property type="component" value="Unassembled WGS sequence"/>
</dbReference>
<dbReference type="EMBL" id="QLNT01000017">
    <property type="protein sequence ID" value="KAF3066122.1"/>
    <property type="molecule type" value="Genomic_DNA"/>
</dbReference>
<dbReference type="AlphaFoldDB" id="A0A9P4X9L1"/>
<evidence type="ECO:0000256" key="5">
    <source>
        <dbReference type="ARBA" id="ARBA00023002"/>
    </source>
</evidence>
<keyword evidence="9" id="KW-0812">Transmembrane</keyword>
<comment type="caution">
    <text evidence="10">The sequence shown here is derived from an EMBL/GenBank/DDBJ whole genome shotgun (WGS) entry which is preliminary data.</text>
</comment>
<evidence type="ECO:0000256" key="9">
    <source>
        <dbReference type="SAM" id="Phobius"/>
    </source>
</evidence>
<keyword evidence="5 8" id="KW-0560">Oxidoreductase</keyword>
<protein>
    <submittedName>
        <fullName evidence="10">Sterigmatocystin biosynthesis P450 monooxygenase</fullName>
    </submittedName>
</protein>
<keyword evidence="9" id="KW-1133">Transmembrane helix</keyword>
<comment type="cofactor">
    <cofactor evidence="1 7">
        <name>heme</name>
        <dbReference type="ChEBI" id="CHEBI:30413"/>
    </cofactor>
</comment>
<organism evidence="10 11">
    <name type="scientific">Trichoderma lentiforme</name>
    <dbReference type="NCBI Taxonomy" id="1567552"/>
    <lineage>
        <taxon>Eukaryota</taxon>
        <taxon>Fungi</taxon>
        <taxon>Dikarya</taxon>
        <taxon>Ascomycota</taxon>
        <taxon>Pezizomycotina</taxon>
        <taxon>Sordariomycetes</taxon>
        <taxon>Hypocreomycetidae</taxon>
        <taxon>Hypocreales</taxon>
        <taxon>Hypocreaceae</taxon>
        <taxon>Trichoderma</taxon>
    </lineage>
</organism>
<feature type="binding site" description="axial binding residue" evidence="7">
    <location>
        <position position="441"/>
    </location>
    <ligand>
        <name>heme</name>
        <dbReference type="ChEBI" id="CHEBI:30413"/>
    </ligand>
    <ligandPart>
        <name>Fe</name>
        <dbReference type="ChEBI" id="CHEBI:18248"/>
    </ligandPart>
</feature>
<evidence type="ECO:0000256" key="1">
    <source>
        <dbReference type="ARBA" id="ARBA00001971"/>
    </source>
</evidence>
<evidence type="ECO:0000256" key="6">
    <source>
        <dbReference type="ARBA" id="ARBA00023004"/>
    </source>
</evidence>
<keyword evidence="11" id="KW-1185">Reference proteome</keyword>
<dbReference type="SUPFAM" id="SSF48264">
    <property type="entry name" value="Cytochrome P450"/>
    <property type="match status" value="1"/>
</dbReference>
<reference evidence="10 11" key="1">
    <citation type="submission" date="2018-06" db="EMBL/GenBank/DDBJ databases">
        <title>Genome analysis of cellulolytic fungus Trichoderma lentiforme CFAM-422.</title>
        <authorList>
            <person name="Steindorff A.S."/>
            <person name="Formighieri E.F."/>
            <person name="Midorikawa G.E.O."/>
            <person name="Tamietti M.S."/>
            <person name="Ramos E.Z."/>
            <person name="Silva A.S."/>
            <person name="Bon E.P.S."/>
            <person name="Mendes T.D."/>
            <person name="Damaso M.C.T."/>
            <person name="Favaro L.C.L."/>
        </authorList>
    </citation>
    <scope>NUCLEOTIDE SEQUENCE [LARGE SCALE GENOMIC DNA]</scope>
    <source>
        <strain evidence="10 11">CFAM-422</strain>
    </source>
</reference>
<evidence type="ECO:0000313" key="11">
    <source>
        <dbReference type="Proteomes" id="UP000801864"/>
    </source>
</evidence>
<proteinExistence type="inferred from homology"/>
<feature type="transmembrane region" description="Helical" evidence="9">
    <location>
        <begin position="6"/>
        <end position="26"/>
    </location>
</feature>
<accession>A0A9P4X9L1</accession>
<dbReference type="GO" id="GO:0004497">
    <property type="term" value="F:monooxygenase activity"/>
    <property type="evidence" value="ECO:0007669"/>
    <property type="project" value="UniProtKB-KW"/>
</dbReference>
<dbReference type="PRINTS" id="PR00385">
    <property type="entry name" value="P450"/>
</dbReference>
<keyword evidence="9" id="KW-0472">Membrane</keyword>
<dbReference type="InterPro" id="IPR017972">
    <property type="entry name" value="Cyt_P450_CS"/>
</dbReference>
<dbReference type="GO" id="GO:0016705">
    <property type="term" value="F:oxidoreductase activity, acting on paired donors, with incorporation or reduction of molecular oxygen"/>
    <property type="evidence" value="ECO:0007669"/>
    <property type="project" value="InterPro"/>
</dbReference>
<dbReference type="PANTHER" id="PTHR24305:SF96">
    <property type="entry name" value="CYTOCHROME P450 MONOOXYGENASE STCB-RELATED"/>
    <property type="match status" value="1"/>
</dbReference>
<evidence type="ECO:0000256" key="7">
    <source>
        <dbReference type="PIRSR" id="PIRSR602401-1"/>
    </source>
</evidence>
<dbReference type="InterPro" id="IPR001128">
    <property type="entry name" value="Cyt_P450"/>
</dbReference>
<dbReference type="PROSITE" id="PS00086">
    <property type="entry name" value="CYTOCHROME_P450"/>
    <property type="match status" value="1"/>
</dbReference>
<keyword evidence="8 10" id="KW-0503">Monooxygenase</keyword>
<evidence type="ECO:0000256" key="3">
    <source>
        <dbReference type="ARBA" id="ARBA00022617"/>
    </source>
</evidence>
<evidence type="ECO:0000313" key="10">
    <source>
        <dbReference type="EMBL" id="KAF3066122.1"/>
    </source>
</evidence>